<dbReference type="GeneID" id="81603426"/>
<dbReference type="SUPFAM" id="SSF57701">
    <property type="entry name" value="Zn2/Cys6 DNA-binding domain"/>
    <property type="match status" value="1"/>
</dbReference>
<dbReference type="SMART" id="SM00066">
    <property type="entry name" value="GAL4"/>
    <property type="match status" value="3"/>
</dbReference>
<dbReference type="Gene3D" id="4.10.240.10">
    <property type="entry name" value="Zn(2)-C6 fungal-type DNA-binding domain"/>
    <property type="match status" value="1"/>
</dbReference>
<keyword evidence="1" id="KW-0805">Transcription regulation</keyword>
<name>A0AAD6BZ51_9EURO</name>
<accession>A0AAD6BZ51</accession>
<dbReference type="GO" id="GO:0003677">
    <property type="term" value="F:DNA binding"/>
    <property type="evidence" value="ECO:0007669"/>
    <property type="project" value="UniProtKB-KW"/>
</dbReference>
<dbReference type="InterPro" id="IPR001138">
    <property type="entry name" value="Zn2Cys6_DnaBD"/>
</dbReference>
<keyword evidence="3" id="KW-0804">Transcription</keyword>
<evidence type="ECO:0000256" key="1">
    <source>
        <dbReference type="ARBA" id="ARBA00023015"/>
    </source>
</evidence>
<evidence type="ECO:0000313" key="8">
    <source>
        <dbReference type="Proteomes" id="UP001213681"/>
    </source>
</evidence>
<dbReference type="GO" id="GO:0045944">
    <property type="term" value="P:positive regulation of transcription by RNA polymerase II"/>
    <property type="evidence" value="ECO:0007669"/>
    <property type="project" value="TreeGrafter"/>
</dbReference>
<dbReference type="Proteomes" id="UP001213681">
    <property type="component" value="Unassembled WGS sequence"/>
</dbReference>
<dbReference type="InterPro" id="IPR036864">
    <property type="entry name" value="Zn2-C6_fun-type_DNA-bd_sf"/>
</dbReference>
<sequence length="905" mass="100250">MDDLLARGVVKPAENVSPERLPDLHKHLHSKKRTTGTAVPRPTKACVSCHSRKARCEIIDQPPSTGRRRGNRECIFEKDHPPQKKVTRVRNGARCVTCFRGHHRCEMVDGRPPCARCRGIGRECVPQAPSDTPRPAAVKPSLPSMTTGPKSAICTSCRKHKVRCEVTDNLACTECRTKHRKCVFEAPPVEPSGASFLMSELSELTPLHSSPRVSYQSDAGEADSSESDSSQSDSFDIKSEVSQSPVPLAQIPAPENHDNIASAANLVSEQTDTTQPTQISRTEPATSQPTASETPVSNNDGGIPPIGNAVNRFSDTAQPTHSPRTDSTATTSGSEAFISTGFCSYASESGQTTVSALSQPREDILDLWDNCNFVRLGWLTSQEAVTYLDLFSQHLAPLSRITTQDLLSHENHEQLLKEDPMLCCTLLAISSRFFALPGPGGPSRSHYVHSQLWKYCEVLIQRILLGQESYSNADSRVLGAIESLMLISDWPPRSIHLPTDNPDWDGQVMFPERTRREFKRRKLNAPSIRWQEDVFEPVKQVGQMSGRLLGVAVNLAYETGIFPDKPLVSFVPETRHLARFHRTRNLLCVYVNQMASRLGCSSPLPQNMSFGSMSVPQQNEPGGQLSDSWTALWMDLTKLINSATVTFSPSHSAMKEVLAGYNLLNLNWTPSLAHWHDRFSSQLSGMPLELGYLLFIEFHHLKACISAFSIQAVVERAFSQGIAKSDSSDKHINRPSVLPEDRKFIDETISASCKVLDLATTMHLEGRLRYTPLRTRLCIVSASILLLKAISLGGRSHDLKVKMGTLDQCIAALRSCGIDDLDFLSRFAELVDQHLRRFRDQFTLLQDRPKPPGDGHANEPFGDDWVVRPFDPKIALCSSDRKAIPLGIDSNSLDFLMNLLPLGEQ</sequence>
<evidence type="ECO:0000256" key="5">
    <source>
        <dbReference type="SAM" id="MobiDB-lite"/>
    </source>
</evidence>
<keyword evidence="2" id="KW-0238">DNA-binding</keyword>
<feature type="compositionally biased region" description="Polar residues" evidence="5">
    <location>
        <begin position="268"/>
        <end position="300"/>
    </location>
</feature>
<proteinExistence type="predicted"/>
<dbReference type="GO" id="GO:0008270">
    <property type="term" value="F:zinc ion binding"/>
    <property type="evidence" value="ECO:0007669"/>
    <property type="project" value="InterPro"/>
</dbReference>
<dbReference type="PROSITE" id="PS50048">
    <property type="entry name" value="ZN2_CY6_FUNGAL_2"/>
    <property type="match status" value="1"/>
</dbReference>
<dbReference type="GO" id="GO:0009074">
    <property type="term" value="P:aromatic amino acid family catabolic process"/>
    <property type="evidence" value="ECO:0007669"/>
    <property type="project" value="TreeGrafter"/>
</dbReference>
<dbReference type="GO" id="GO:0000981">
    <property type="term" value="F:DNA-binding transcription factor activity, RNA polymerase II-specific"/>
    <property type="evidence" value="ECO:0007669"/>
    <property type="project" value="InterPro"/>
</dbReference>
<evidence type="ECO:0000313" key="7">
    <source>
        <dbReference type="EMBL" id="KAJ5438803.1"/>
    </source>
</evidence>
<comment type="caution">
    <text evidence="7">The sequence shown here is derived from an EMBL/GenBank/DDBJ whole genome shotgun (WGS) entry which is preliminary data.</text>
</comment>
<evidence type="ECO:0000256" key="4">
    <source>
        <dbReference type="ARBA" id="ARBA00023242"/>
    </source>
</evidence>
<feature type="domain" description="Zn(2)-C6 fungal-type" evidence="6">
    <location>
        <begin position="153"/>
        <end position="184"/>
    </location>
</feature>
<evidence type="ECO:0000256" key="2">
    <source>
        <dbReference type="ARBA" id="ARBA00023125"/>
    </source>
</evidence>
<keyword evidence="8" id="KW-1185">Reference proteome</keyword>
<dbReference type="RefSeq" id="XP_056762032.1">
    <property type="nucleotide sequence ID" value="XM_056913183.1"/>
</dbReference>
<dbReference type="EMBL" id="JAPVEA010000008">
    <property type="protein sequence ID" value="KAJ5438803.1"/>
    <property type="molecule type" value="Genomic_DNA"/>
</dbReference>
<feature type="region of interest" description="Disordered" evidence="5">
    <location>
        <begin position="208"/>
        <end position="254"/>
    </location>
</feature>
<dbReference type="InterPro" id="IPR052780">
    <property type="entry name" value="AAA_Catabolism_Regulators"/>
</dbReference>
<dbReference type="PANTHER" id="PTHR31644:SF2">
    <property type="entry name" value="TRANSCRIPTIONAL ACTIVATOR ARO80-RELATED"/>
    <property type="match status" value="1"/>
</dbReference>
<dbReference type="AlphaFoldDB" id="A0AAD6BZ51"/>
<evidence type="ECO:0000256" key="3">
    <source>
        <dbReference type="ARBA" id="ARBA00023163"/>
    </source>
</evidence>
<reference evidence="7" key="2">
    <citation type="journal article" date="2023" name="IMA Fungus">
        <title>Comparative genomic study of the Penicillium genus elucidates a diverse pangenome and 15 lateral gene transfer events.</title>
        <authorList>
            <person name="Petersen C."/>
            <person name="Sorensen T."/>
            <person name="Nielsen M.R."/>
            <person name="Sondergaard T.E."/>
            <person name="Sorensen J.L."/>
            <person name="Fitzpatrick D.A."/>
            <person name="Frisvad J.C."/>
            <person name="Nielsen K.L."/>
        </authorList>
    </citation>
    <scope>NUCLEOTIDE SEQUENCE</scope>
    <source>
        <strain evidence="7">IBT 16125</strain>
    </source>
</reference>
<dbReference type="PANTHER" id="PTHR31644">
    <property type="entry name" value="TRANSCRIPTIONAL ACTIVATOR ARO80-RELATED"/>
    <property type="match status" value="1"/>
</dbReference>
<reference evidence="7" key="1">
    <citation type="submission" date="2022-12" db="EMBL/GenBank/DDBJ databases">
        <authorList>
            <person name="Petersen C."/>
        </authorList>
    </citation>
    <scope>NUCLEOTIDE SEQUENCE</scope>
    <source>
        <strain evidence="7">IBT 16125</strain>
    </source>
</reference>
<dbReference type="GO" id="GO:0005634">
    <property type="term" value="C:nucleus"/>
    <property type="evidence" value="ECO:0007669"/>
    <property type="project" value="TreeGrafter"/>
</dbReference>
<keyword evidence="4" id="KW-0539">Nucleus</keyword>
<feature type="compositionally biased region" description="Polar residues" evidence="5">
    <location>
        <begin position="311"/>
        <end position="332"/>
    </location>
</feature>
<dbReference type="CDD" id="cd00067">
    <property type="entry name" value="GAL4"/>
    <property type="match status" value="2"/>
</dbReference>
<gene>
    <name evidence="7" type="ORF">N7458_009801</name>
</gene>
<feature type="region of interest" description="Disordered" evidence="5">
    <location>
        <begin position="268"/>
        <end position="332"/>
    </location>
</feature>
<protein>
    <recommendedName>
        <fullName evidence="6">Zn(2)-C6 fungal-type domain-containing protein</fullName>
    </recommendedName>
</protein>
<organism evidence="7 8">
    <name type="scientific">Penicillium daleae</name>
    <dbReference type="NCBI Taxonomy" id="63821"/>
    <lineage>
        <taxon>Eukaryota</taxon>
        <taxon>Fungi</taxon>
        <taxon>Dikarya</taxon>
        <taxon>Ascomycota</taxon>
        <taxon>Pezizomycotina</taxon>
        <taxon>Eurotiomycetes</taxon>
        <taxon>Eurotiomycetidae</taxon>
        <taxon>Eurotiales</taxon>
        <taxon>Aspergillaceae</taxon>
        <taxon>Penicillium</taxon>
    </lineage>
</organism>
<evidence type="ECO:0000259" key="6">
    <source>
        <dbReference type="PROSITE" id="PS50048"/>
    </source>
</evidence>